<evidence type="ECO:0000256" key="5">
    <source>
        <dbReference type="ARBA" id="ARBA00023136"/>
    </source>
</evidence>
<keyword evidence="3 7" id="KW-0812">Transmembrane</keyword>
<evidence type="ECO:0000313" key="8">
    <source>
        <dbReference type="EMBL" id="KOB71796.1"/>
    </source>
</evidence>
<evidence type="ECO:0000256" key="2">
    <source>
        <dbReference type="ARBA" id="ARBA00007018"/>
    </source>
</evidence>
<dbReference type="PANTHER" id="PTHR20855">
    <property type="entry name" value="ADIPOR/PROGESTIN RECEPTOR-RELATED"/>
    <property type="match status" value="1"/>
</dbReference>
<comment type="caution">
    <text evidence="8">The sequence shown here is derived from an EMBL/GenBank/DDBJ whole genome shotgun (WGS) entry which is preliminary data.</text>
</comment>
<feature type="binding site" evidence="6">
    <location>
        <position position="163"/>
    </location>
    <ligand>
        <name>Zn(2+)</name>
        <dbReference type="ChEBI" id="CHEBI:29105"/>
    </ligand>
</feature>
<evidence type="ECO:0000256" key="6">
    <source>
        <dbReference type="PIRSR" id="PIRSR604254-1"/>
    </source>
</evidence>
<dbReference type="EMBL" id="JTDY01002251">
    <property type="protein sequence ID" value="KOB71796.1"/>
    <property type="molecule type" value="Genomic_DNA"/>
</dbReference>
<evidence type="ECO:0000313" key="9">
    <source>
        <dbReference type="Proteomes" id="UP000037510"/>
    </source>
</evidence>
<dbReference type="Proteomes" id="UP000037510">
    <property type="component" value="Unassembled WGS sequence"/>
</dbReference>
<name>A0A0L7L973_OPEBR</name>
<evidence type="ECO:0000256" key="3">
    <source>
        <dbReference type="ARBA" id="ARBA00022692"/>
    </source>
</evidence>
<gene>
    <name evidence="8" type="ORF">OBRU01_13164</name>
</gene>
<reference evidence="8 9" key="1">
    <citation type="journal article" date="2015" name="Genome Biol. Evol.">
        <title>The genome of winter moth (Operophtera brumata) provides a genomic perspective on sexual dimorphism and phenology.</title>
        <authorList>
            <person name="Derks M.F."/>
            <person name="Smit S."/>
            <person name="Salis L."/>
            <person name="Schijlen E."/>
            <person name="Bossers A."/>
            <person name="Mateman C."/>
            <person name="Pijl A.S."/>
            <person name="de Ridder D."/>
            <person name="Groenen M.A."/>
            <person name="Visser M.E."/>
            <person name="Megens H.J."/>
        </authorList>
    </citation>
    <scope>NUCLEOTIDE SEQUENCE [LARGE SCALE GENOMIC DNA]</scope>
    <source>
        <strain evidence="8">WM2013NL</strain>
        <tissue evidence="8">Head and thorax</tissue>
    </source>
</reference>
<protein>
    <submittedName>
        <fullName evidence="8">Uncharacterized protein</fullName>
    </submittedName>
</protein>
<comment type="subcellular location">
    <subcellularLocation>
        <location evidence="1">Membrane</location>
        <topology evidence="1">Multi-pass membrane protein</topology>
    </subcellularLocation>
</comment>
<dbReference type="AlphaFoldDB" id="A0A0L7L973"/>
<keyword evidence="9" id="KW-1185">Reference proteome</keyword>
<dbReference type="STRING" id="104452.A0A0L7L973"/>
<keyword evidence="4 7" id="KW-1133">Transmembrane helix</keyword>
<accession>A0A0L7L973</accession>
<keyword evidence="6" id="KW-0862">Zinc</keyword>
<proteinExistence type="inferred from homology"/>
<evidence type="ECO:0000256" key="7">
    <source>
        <dbReference type="SAM" id="Phobius"/>
    </source>
</evidence>
<dbReference type="InterPro" id="IPR004254">
    <property type="entry name" value="AdipoR/HlyIII-related"/>
</dbReference>
<organism evidence="8 9">
    <name type="scientific">Operophtera brumata</name>
    <name type="common">Winter moth</name>
    <name type="synonym">Phalaena brumata</name>
    <dbReference type="NCBI Taxonomy" id="104452"/>
    <lineage>
        <taxon>Eukaryota</taxon>
        <taxon>Metazoa</taxon>
        <taxon>Ecdysozoa</taxon>
        <taxon>Arthropoda</taxon>
        <taxon>Hexapoda</taxon>
        <taxon>Insecta</taxon>
        <taxon>Pterygota</taxon>
        <taxon>Neoptera</taxon>
        <taxon>Endopterygota</taxon>
        <taxon>Lepidoptera</taxon>
        <taxon>Glossata</taxon>
        <taxon>Ditrysia</taxon>
        <taxon>Geometroidea</taxon>
        <taxon>Geometridae</taxon>
        <taxon>Larentiinae</taxon>
        <taxon>Operophtera</taxon>
    </lineage>
</organism>
<feature type="transmembrane region" description="Helical" evidence="7">
    <location>
        <begin position="176"/>
        <end position="198"/>
    </location>
</feature>
<dbReference type="Pfam" id="PF03006">
    <property type="entry name" value="HlyIII"/>
    <property type="match status" value="1"/>
</dbReference>
<keyword evidence="6" id="KW-0479">Metal-binding</keyword>
<dbReference type="GO" id="GO:0038023">
    <property type="term" value="F:signaling receptor activity"/>
    <property type="evidence" value="ECO:0007669"/>
    <property type="project" value="TreeGrafter"/>
</dbReference>
<evidence type="ECO:0000256" key="1">
    <source>
        <dbReference type="ARBA" id="ARBA00004141"/>
    </source>
</evidence>
<comment type="similarity">
    <text evidence="2">Belongs to the ADIPOR family.</text>
</comment>
<dbReference type="GO" id="GO:0046872">
    <property type="term" value="F:metal ion binding"/>
    <property type="evidence" value="ECO:0007669"/>
    <property type="project" value="UniProtKB-KW"/>
</dbReference>
<evidence type="ECO:0000256" key="4">
    <source>
        <dbReference type="ARBA" id="ARBA00022989"/>
    </source>
</evidence>
<keyword evidence="5 7" id="KW-0472">Membrane</keyword>
<sequence length="236" mass="27629">MAWQRPHAKFEPVQEINTTITMTRKVSACQAETVQFMSIEKVEDEESEGFCTTNKLLRRGKKLEDNNNLSKEDEEYINYRKLLKYEQAPVYLQHNPFIRDGYRKLLPTRLCWERINNYRKLLKCQWALPYLQHNIFNQGWVSVTPANSTVLGEICLALSSLYHTFSCHSECTYNTFLMYDLFGIALSLLAIYTSGIFFPRVIGMYVISGTAFIIYTFKWCCGDKIKFAIVVQYQKK</sequence>
<dbReference type="GO" id="GO:0016020">
    <property type="term" value="C:membrane"/>
    <property type="evidence" value="ECO:0007669"/>
    <property type="project" value="UniProtKB-SubCell"/>
</dbReference>
<dbReference type="PANTHER" id="PTHR20855:SF15">
    <property type="entry name" value="PROGESTIN AND ADIPOQ RECEPTOR FAMILY MEMBER 3"/>
    <property type="match status" value="1"/>
</dbReference>